<proteinExistence type="predicted"/>
<dbReference type="AlphaFoldDB" id="A0A4D6HG59"/>
<reference evidence="1 2" key="1">
    <citation type="journal article" date="2019" name="Nat. Commun.">
        <title>A new type of DNA phosphorothioation-based antiviral system in archaea.</title>
        <authorList>
            <person name="Xiong L."/>
            <person name="Liu S."/>
            <person name="Chen S."/>
            <person name="Xiao Y."/>
            <person name="Zhu B."/>
            <person name="Gao Y."/>
            <person name="Zhang Y."/>
            <person name="Chen B."/>
            <person name="Luo J."/>
            <person name="Deng Z."/>
            <person name="Chen X."/>
            <person name="Wang L."/>
            <person name="Chen S."/>
        </authorList>
    </citation>
    <scope>NUCLEOTIDE SEQUENCE [LARGE SCALE GENOMIC DNA]</scope>
    <source>
        <strain evidence="1 2">CBA1105</strain>
    </source>
</reference>
<dbReference type="RefSeq" id="WP_049993090.1">
    <property type="nucleotide sequence ID" value="NZ_CP031310.1"/>
</dbReference>
<sequence length="239" mass="25187">MNVLGDLVDPDRGGDSVWIHRPGSRSRSWSGRQFCIDAWKAGNLLRHYGVHEGATVSLADGTGENETTPSPQALVALFGAWVLGASVRVDPPESPPGRAFVAPSDDIDQYQLRPETTALGYGTAPEDSTVVHFEEQRWSENPVQFPATVETDATALDTDAGSFSHADLLAAGQQAVDKYDLDSVERVALSASLDDPGAVVAGVIAPLLSGTAITLGGEASLVVANREGEAVVRPDTVRL</sequence>
<dbReference type="OrthoDB" id="205088at2157"/>
<dbReference type="STRING" id="1457250.GCA_000755225_02220"/>
<dbReference type="KEGG" id="hsn:DV733_16695"/>
<dbReference type="EMBL" id="CP031310">
    <property type="protein sequence ID" value="QCC52770.1"/>
    <property type="molecule type" value="Genomic_DNA"/>
</dbReference>
<accession>A0A4D6HG59</accession>
<organism evidence="1 2">
    <name type="scientific">Halapricum salinum</name>
    <dbReference type="NCBI Taxonomy" id="1457250"/>
    <lineage>
        <taxon>Archaea</taxon>
        <taxon>Methanobacteriati</taxon>
        <taxon>Methanobacteriota</taxon>
        <taxon>Stenosarchaea group</taxon>
        <taxon>Halobacteria</taxon>
        <taxon>Halobacteriales</taxon>
        <taxon>Haloarculaceae</taxon>
        <taxon>Halapricum</taxon>
    </lineage>
</organism>
<evidence type="ECO:0000313" key="1">
    <source>
        <dbReference type="EMBL" id="QCC52770.1"/>
    </source>
</evidence>
<keyword evidence="2" id="KW-1185">Reference proteome</keyword>
<dbReference type="Proteomes" id="UP000296706">
    <property type="component" value="Chromosome"/>
</dbReference>
<evidence type="ECO:0000313" key="2">
    <source>
        <dbReference type="Proteomes" id="UP000296706"/>
    </source>
</evidence>
<dbReference type="SUPFAM" id="SSF56801">
    <property type="entry name" value="Acetyl-CoA synthetase-like"/>
    <property type="match status" value="1"/>
</dbReference>
<evidence type="ECO:0008006" key="3">
    <source>
        <dbReference type="Google" id="ProtNLM"/>
    </source>
</evidence>
<name>A0A4D6HG59_9EURY</name>
<gene>
    <name evidence="1" type="ORF">DV733_16695</name>
</gene>
<dbReference type="GeneID" id="39849532"/>
<protein>
    <recommendedName>
        <fullName evidence="3">Acetyl-CoA synthetase</fullName>
    </recommendedName>
</protein>